<evidence type="ECO:0000313" key="2">
    <source>
        <dbReference type="Proteomes" id="UP001241377"/>
    </source>
</evidence>
<gene>
    <name evidence="1" type="ORF">QFC19_004212</name>
</gene>
<reference evidence="1" key="1">
    <citation type="submission" date="2023-04" db="EMBL/GenBank/DDBJ databases">
        <title>Draft Genome sequencing of Naganishia species isolated from polar environments using Oxford Nanopore Technology.</title>
        <authorList>
            <person name="Leo P."/>
            <person name="Venkateswaran K."/>
        </authorList>
    </citation>
    <scope>NUCLEOTIDE SEQUENCE</scope>
    <source>
        <strain evidence="1">MNA-CCFEE 5261</strain>
    </source>
</reference>
<keyword evidence="2" id="KW-1185">Reference proteome</keyword>
<sequence length="397" mass="43337">MGFCLIPLRIKTDLQAFRLALTTLQSLVDDLDHLKSSYHHEVMEAEDELWNGVLEKMAFVARAKMDLHDKLGSHVDAKVTAASFVKNTGSVADPTITGARLPKGENGRNDTSTDAERSNTTANRRSFFGRLFKPSTDNLRTSGVGKPVPAPSMGRHGRHHSQQSIASTAETYTEDSEVDDAADNQGDARRRERDRRVLMGRAVPHKRDNAHNPVETKGVPRVHVHAPIPNPRRTVSGSSVDGRQGRDKRELSVIEDEDVEECGDATVDGEDIVERTPGDGAVQDLKPEVGEKTDLAGSTITTPVLEDSPISVPPSLPPDDTQDENEADSPFKPTKSETALPTSAADPDVFVAQTQPPIDDSTRGDEEDREMLTAPPSPSVDHELQTIRDSTRREGKV</sequence>
<name>A0ACC2VZ13_9TREE</name>
<accession>A0ACC2VZ13</accession>
<proteinExistence type="predicted"/>
<organism evidence="1 2">
    <name type="scientific">Naganishia cerealis</name>
    <dbReference type="NCBI Taxonomy" id="610337"/>
    <lineage>
        <taxon>Eukaryota</taxon>
        <taxon>Fungi</taxon>
        <taxon>Dikarya</taxon>
        <taxon>Basidiomycota</taxon>
        <taxon>Agaricomycotina</taxon>
        <taxon>Tremellomycetes</taxon>
        <taxon>Filobasidiales</taxon>
        <taxon>Filobasidiaceae</taxon>
        <taxon>Naganishia</taxon>
    </lineage>
</organism>
<protein>
    <submittedName>
        <fullName evidence="1">Uncharacterized protein</fullName>
    </submittedName>
</protein>
<dbReference type="Proteomes" id="UP001241377">
    <property type="component" value="Unassembled WGS sequence"/>
</dbReference>
<dbReference type="EMBL" id="JASBWR010000044">
    <property type="protein sequence ID" value="KAJ9103637.1"/>
    <property type="molecule type" value="Genomic_DNA"/>
</dbReference>
<comment type="caution">
    <text evidence="1">The sequence shown here is derived from an EMBL/GenBank/DDBJ whole genome shotgun (WGS) entry which is preliminary data.</text>
</comment>
<evidence type="ECO:0000313" key="1">
    <source>
        <dbReference type="EMBL" id="KAJ9103637.1"/>
    </source>
</evidence>